<name>A0ABV6FU39_9BACT</name>
<accession>A0ABV6FU39</accession>
<dbReference type="RefSeq" id="WP_382387591.1">
    <property type="nucleotide sequence ID" value="NZ_JBHLWI010000028.1"/>
</dbReference>
<evidence type="ECO:0000313" key="1">
    <source>
        <dbReference type="EMBL" id="MFC0263124.1"/>
    </source>
</evidence>
<protein>
    <submittedName>
        <fullName evidence="1">Uncharacterized protein</fullName>
    </submittedName>
</protein>
<proteinExistence type="predicted"/>
<dbReference type="Proteomes" id="UP001589797">
    <property type="component" value="Unassembled WGS sequence"/>
</dbReference>
<organism evidence="1 2">
    <name type="scientific">Fontibacter flavus</name>
    <dbReference type="NCBI Taxonomy" id="654838"/>
    <lineage>
        <taxon>Bacteria</taxon>
        <taxon>Pseudomonadati</taxon>
        <taxon>Bacteroidota</taxon>
        <taxon>Cytophagia</taxon>
        <taxon>Cytophagales</taxon>
        <taxon>Cyclobacteriaceae</taxon>
        <taxon>Fontibacter</taxon>
    </lineage>
</organism>
<sequence>MIFCVNISIANDASLESSDCQAGGPGAVSCQASTTVDTTVLGSGASVTNSASVTCGSGYYACCNSSLMGASANCVAN</sequence>
<reference evidence="1 2" key="1">
    <citation type="submission" date="2024-09" db="EMBL/GenBank/DDBJ databases">
        <authorList>
            <person name="Sun Q."/>
            <person name="Mori K."/>
        </authorList>
    </citation>
    <scope>NUCLEOTIDE SEQUENCE [LARGE SCALE GENOMIC DNA]</scope>
    <source>
        <strain evidence="1 2">CCM 7650</strain>
    </source>
</reference>
<gene>
    <name evidence="1" type="ORF">ACFFIP_10560</name>
</gene>
<keyword evidence="2" id="KW-1185">Reference proteome</keyword>
<evidence type="ECO:0000313" key="2">
    <source>
        <dbReference type="Proteomes" id="UP001589797"/>
    </source>
</evidence>
<comment type="caution">
    <text evidence="1">The sequence shown here is derived from an EMBL/GenBank/DDBJ whole genome shotgun (WGS) entry which is preliminary data.</text>
</comment>
<dbReference type="EMBL" id="JBHLWI010000028">
    <property type="protein sequence ID" value="MFC0263124.1"/>
    <property type="molecule type" value="Genomic_DNA"/>
</dbReference>